<organism evidence="2 3">
    <name type="scientific">Thalassotalea loyana</name>
    <dbReference type="NCBI Taxonomy" id="280483"/>
    <lineage>
        <taxon>Bacteria</taxon>
        <taxon>Pseudomonadati</taxon>
        <taxon>Pseudomonadota</taxon>
        <taxon>Gammaproteobacteria</taxon>
        <taxon>Alteromonadales</taxon>
        <taxon>Colwelliaceae</taxon>
        <taxon>Thalassotalea</taxon>
    </lineage>
</organism>
<comment type="caution">
    <text evidence="2">The sequence shown here is derived from an EMBL/GenBank/DDBJ whole genome shotgun (WGS) entry which is preliminary data.</text>
</comment>
<protein>
    <recommendedName>
        <fullName evidence="4">DUF962 domain-containing protein</fullName>
    </recommendedName>
</protein>
<evidence type="ECO:0008006" key="4">
    <source>
        <dbReference type="Google" id="ProtNLM"/>
    </source>
</evidence>
<keyword evidence="1" id="KW-0472">Membrane</keyword>
<keyword evidence="1" id="KW-1133">Transmembrane helix</keyword>
<name>A0ABQ6HG03_9GAMM</name>
<evidence type="ECO:0000313" key="3">
    <source>
        <dbReference type="Proteomes" id="UP001157134"/>
    </source>
</evidence>
<feature type="transmembrane region" description="Helical" evidence="1">
    <location>
        <begin position="133"/>
        <end position="152"/>
    </location>
</feature>
<evidence type="ECO:0000256" key="1">
    <source>
        <dbReference type="SAM" id="Phobius"/>
    </source>
</evidence>
<evidence type="ECO:0000313" key="2">
    <source>
        <dbReference type="EMBL" id="GLX86527.1"/>
    </source>
</evidence>
<dbReference type="PANTHER" id="PTHR28026">
    <property type="entry name" value="DUF962 DOMAIN PROTEIN (AFU_ORTHOLOGUE AFUA_8G05310)"/>
    <property type="match status" value="1"/>
</dbReference>
<dbReference type="PANTHER" id="PTHR28026:SF9">
    <property type="entry name" value="2-HYDROXY-PALMITIC ACID DIOXYGENASE MPO1"/>
    <property type="match status" value="1"/>
</dbReference>
<dbReference type="EMBL" id="BSSV01000006">
    <property type="protein sequence ID" value="GLX86527.1"/>
    <property type="molecule type" value="Genomic_DNA"/>
</dbReference>
<reference evidence="2 3" key="1">
    <citation type="submission" date="2023-03" db="EMBL/GenBank/DDBJ databases">
        <title>Thalassotalea loyana LMG 22536T draft genome sequence.</title>
        <authorList>
            <person name="Sawabe T."/>
        </authorList>
    </citation>
    <scope>NUCLEOTIDE SEQUENCE [LARGE SCALE GENOMIC DNA]</scope>
    <source>
        <strain evidence="2 3">LMG 22536</strain>
    </source>
</reference>
<sequence>MKSIIDQLSTYKSVHLNKKNVRTHFFGVPLIVMSVMVLVNMLTITWRSESNEITLPLMPIIALFVVLYYLVLDIKIGLIATLLFAPVYWAATQISVLPHAGWMALGIFVIGWIIQFVGHAYEKAKPAFVDDLNQLLIGPLFLVSEVVFALGINKEMEQEVTDIARDKRRAFEKAKAA</sequence>
<dbReference type="Pfam" id="PF06127">
    <property type="entry name" value="Mpo1-like"/>
    <property type="match status" value="1"/>
</dbReference>
<dbReference type="Proteomes" id="UP001157134">
    <property type="component" value="Unassembled WGS sequence"/>
</dbReference>
<dbReference type="InterPro" id="IPR009305">
    <property type="entry name" value="Mpo1-like"/>
</dbReference>
<feature type="transmembrane region" description="Helical" evidence="1">
    <location>
        <begin position="21"/>
        <end position="41"/>
    </location>
</feature>
<dbReference type="RefSeq" id="WP_284299639.1">
    <property type="nucleotide sequence ID" value="NZ_BSSV01000006.1"/>
</dbReference>
<gene>
    <name evidence="2" type="ORF">tloyanaT_27800</name>
</gene>
<feature type="transmembrane region" description="Helical" evidence="1">
    <location>
        <begin position="102"/>
        <end position="121"/>
    </location>
</feature>
<proteinExistence type="predicted"/>
<keyword evidence="3" id="KW-1185">Reference proteome</keyword>
<keyword evidence="1" id="KW-0812">Transmembrane</keyword>
<accession>A0ABQ6HG03</accession>